<evidence type="ECO:0000313" key="1">
    <source>
        <dbReference type="EMBL" id="SEN03576.1"/>
    </source>
</evidence>
<protein>
    <submittedName>
        <fullName evidence="1">Uncharacterized protein</fullName>
    </submittedName>
</protein>
<organism evidence="1 2">
    <name type="scientific">Nitrosomonas marina</name>
    <dbReference type="NCBI Taxonomy" id="917"/>
    <lineage>
        <taxon>Bacteria</taxon>
        <taxon>Pseudomonadati</taxon>
        <taxon>Pseudomonadota</taxon>
        <taxon>Betaproteobacteria</taxon>
        <taxon>Nitrosomonadales</taxon>
        <taxon>Nitrosomonadaceae</taxon>
        <taxon>Nitrosomonas</taxon>
    </lineage>
</organism>
<gene>
    <name evidence="1" type="ORF">SAMN05216325_106108</name>
</gene>
<name>A0A1H8D8U0_9PROT</name>
<accession>A0A1H8D8U0</accession>
<dbReference type="Proteomes" id="UP000199459">
    <property type="component" value="Unassembled WGS sequence"/>
</dbReference>
<dbReference type="OrthoDB" id="8540162at2"/>
<sequence>MAISSEDQTKLLKGVIGLFDAAAGMEINAQLENAVDNGLSIPEVLNILTTKTEFTDGVMGSATTSAEQAAVLAGNFGLTADGVEGSPATQAIDFFEDGIDAGTEIGTLVYQAVVYLMRSDLPAEFAETAQLLDNKAAVAAAYNAEASSSDLATMQAVLDDPLINGSGPISQDDIDQVLANAGVGIPDSFTLTNQTDIATANHFVSGLVFTPGGNDRINALQDEDILTGAGPNPSLTATLGNANDNGATIITPTLIGLETLNASFTGSGGGAVTALDMQDSNGLMSVNINRVSQAVNTAEIGNIEDSTVNNLAVRDTNANDAGIVEFSYSAGTLAGDNSVSLEVDNVQVAALNIGQNTSGIAARGVGTQGYENITLNSTGATNAIGTFNIPMDTGTAGVLTITGDTDLTLGASINAVNVNNNTLVEVENLFVAGTGIAQAGSRIATIDASALDGNFTVVLDNILDVGKAGTSSVDQDVTVTGGNGDDTFVLYDVVQTGDTIDGGAGGNDTLLFYSGSALNSMAANIDNASMFGDGSIGNLAADFDNLPDVTAVSLRNISTELAPNGTFTDAGSDLDAVLENLANAPVSFTLTNLTDTQATGITVHHATTANNQIQNTIINAAVASDTSDDTLGITLNDGTNVDPRFNFSIVTALPSNPSAIENVTLGDDDTESNSVELTSFAAHTGTVTITGGEAGDFFNLDVDTAGADLTAVRDGGTNVAGATADTGEVQQGLLGLDTDGTAVDATAGHFFDVSGVATQVRLGAATIDASGSAADVILRVGTNAASPVGAQDISTGTGDDTVIFDNLNGTRAGLTISDSVNAGDGDDTLVIDGTGVRISLGASEWTNVSNFEHLQIIGTSAAPVSTLLGQNAYNLTLTNDLIQANGGGMLNIINDNDANNDQSGVSTGTFWLDTAGTGAESGVTIDARTLNAQNHFTYNGEEGATRTADRFMFTDANINGGNTIDGGAVDNLSDTNSAANGDIMEVRNTATVTAGDMQGLSNIGNIAGVNDQAVAQTLDLELTDAVIDSLVDSYHTATTLEVETVNVRLNAAADIAAPVAGMGLTLDATGMSGKTAANVTLDAGFAVTDTIKIGQGLLTVNNFVIGGEDRVQLSVSEFGLTLDADDIGFIAGTDNNVDGTNILFGGAGAVALAPTDRIIFEDDLADTNIYFDADGNGAGAQVLVATIVGGTGLVAADVDIVA</sequence>
<dbReference type="AlphaFoldDB" id="A0A1H8D8U0"/>
<reference evidence="1 2" key="1">
    <citation type="submission" date="2016-10" db="EMBL/GenBank/DDBJ databases">
        <authorList>
            <person name="de Groot N.N."/>
        </authorList>
    </citation>
    <scope>NUCLEOTIDE SEQUENCE [LARGE SCALE GENOMIC DNA]</scope>
    <source>
        <strain evidence="1 2">Nm22</strain>
    </source>
</reference>
<dbReference type="RefSeq" id="WP_143056894.1">
    <property type="nucleotide sequence ID" value="NZ_FOCP01000006.1"/>
</dbReference>
<dbReference type="EMBL" id="FOCP01000006">
    <property type="protein sequence ID" value="SEN03576.1"/>
    <property type="molecule type" value="Genomic_DNA"/>
</dbReference>
<evidence type="ECO:0000313" key="2">
    <source>
        <dbReference type="Proteomes" id="UP000199459"/>
    </source>
</evidence>
<proteinExistence type="predicted"/>